<proteinExistence type="predicted"/>
<dbReference type="Proteomes" id="UP000718012">
    <property type="component" value="Unassembled WGS sequence"/>
</dbReference>
<organism evidence="2 3">
    <name type="scientific">Phocaeicola coprocola</name>
    <dbReference type="NCBI Taxonomy" id="310298"/>
    <lineage>
        <taxon>Bacteria</taxon>
        <taxon>Pseudomonadati</taxon>
        <taxon>Bacteroidota</taxon>
        <taxon>Bacteroidia</taxon>
        <taxon>Bacteroidales</taxon>
        <taxon>Bacteroidaceae</taxon>
        <taxon>Phocaeicola</taxon>
    </lineage>
</organism>
<name>A0A921FCJ1_9BACT</name>
<reference evidence="2" key="1">
    <citation type="journal article" date="2021" name="PeerJ">
        <title>Extensive microbial diversity within the chicken gut microbiome revealed by metagenomics and culture.</title>
        <authorList>
            <person name="Gilroy R."/>
            <person name="Ravi A."/>
            <person name="Getino M."/>
            <person name="Pursley I."/>
            <person name="Horton D.L."/>
            <person name="Alikhan N.F."/>
            <person name="Baker D."/>
            <person name="Gharbi K."/>
            <person name="Hall N."/>
            <person name="Watson M."/>
            <person name="Adriaenssens E.M."/>
            <person name="Foster-Nyarko E."/>
            <person name="Jarju S."/>
            <person name="Secka A."/>
            <person name="Antonio M."/>
            <person name="Oren A."/>
            <person name="Chaudhuri R.R."/>
            <person name="La Ragione R."/>
            <person name="Hildebrand F."/>
            <person name="Pallen M.J."/>
        </authorList>
    </citation>
    <scope>NUCLEOTIDE SEQUENCE</scope>
    <source>
        <strain evidence="2">CHK165-8395</strain>
    </source>
</reference>
<evidence type="ECO:0000313" key="2">
    <source>
        <dbReference type="EMBL" id="HJF07251.1"/>
    </source>
</evidence>
<comment type="caution">
    <text evidence="2">The sequence shown here is derived from an EMBL/GenBank/DDBJ whole genome shotgun (WGS) entry which is preliminary data.</text>
</comment>
<dbReference type="EMBL" id="DYXD01000078">
    <property type="protein sequence ID" value="HJF07251.1"/>
    <property type="molecule type" value="Genomic_DNA"/>
</dbReference>
<dbReference type="AlphaFoldDB" id="A0A921FCJ1"/>
<gene>
    <name evidence="2" type="ORF">K8U81_03525</name>
</gene>
<evidence type="ECO:0000313" key="3">
    <source>
        <dbReference type="Proteomes" id="UP000718012"/>
    </source>
</evidence>
<keyword evidence="1" id="KW-0732">Signal</keyword>
<feature type="chain" id="PRO_5037041987" evidence="1">
    <location>
        <begin position="24"/>
        <end position="256"/>
    </location>
</feature>
<sequence>MKTTFLWSVCIFLLCLLGLNGCSSDTDEPATEVYHLSFEKDYYECPLIGTKSIMVRGGNRDYDVEVANPEIMEVTVDLSSPVGMGSLRIVPRQKGKTMVTVKDNVTHETVSLEIKIVDAYLNLLVANPVHEPYAQGDELFLINNEDRDFYLYDENWQLRDSGSYKFYVDGETPFLELTFAKGTDGKKIRLYDISLTNQQMFAVIKSLLGWDWREYMNGGAVTREVSPIVMHATDTETGADCYFMVQTHSMPEHVLD</sequence>
<feature type="signal peptide" evidence="1">
    <location>
        <begin position="1"/>
        <end position="23"/>
    </location>
</feature>
<accession>A0A921FCJ1</accession>
<reference evidence="2" key="2">
    <citation type="submission" date="2021-09" db="EMBL/GenBank/DDBJ databases">
        <authorList>
            <person name="Gilroy R."/>
        </authorList>
    </citation>
    <scope>NUCLEOTIDE SEQUENCE</scope>
    <source>
        <strain evidence="2">CHK165-8395</strain>
    </source>
</reference>
<protein>
    <submittedName>
        <fullName evidence="2">Uncharacterized protein</fullName>
    </submittedName>
</protein>
<evidence type="ECO:0000256" key="1">
    <source>
        <dbReference type="SAM" id="SignalP"/>
    </source>
</evidence>